<dbReference type="AlphaFoldDB" id="A0A7W7ZI41"/>
<dbReference type="PANTHER" id="PTHR38600:SF1">
    <property type="entry name" value="TRANSCRIPTIONAL REGULATORY PROTEIN"/>
    <property type="match status" value="1"/>
</dbReference>
<name>A0A7W7ZI41_9BACT</name>
<dbReference type="InterPro" id="IPR001845">
    <property type="entry name" value="HTH_ArsR_DNA-bd_dom"/>
</dbReference>
<comment type="caution">
    <text evidence="2">The sequence shown here is derived from an EMBL/GenBank/DDBJ whole genome shotgun (WGS) entry which is preliminary data.</text>
</comment>
<dbReference type="NCBIfam" id="NF033788">
    <property type="entry name" value="HTH_metalloreg"/>
    <property type="match status" value="1"/>
</dbReference>
<dbReference type="InterPro" id="IPR011991">
    <property type="entry name" value="ArsR-like_HTH"/>
</dbReference>
<accession>A0A7W7ZI41</accession>
<dbReference type="RefSeq" id="WP_221313097.1">
    <property type="nucleotide sequence ID" value="NZ_JACHIP010000012.1"/>
</dbReference>
<dbReference type="Proteomes" id="UP000540989">
    <property type="component" value="Unassembled WGS sequence"/>
</dbReference>
<keyword evidence="2" id="KW-0238">DNA-binding</keyword>
<dbReference type="SUPFAM" id="SSF46785">
    <property type="entry name" value="Winged helix' DNA-binding domain"/>
    <property type="match status" value="1"/>
</dbReference>
<dbReference type="PRINTS" id="PR00778">
    <property type="entry name" value="HTHARSR"/>
</dbReference>
<keyword evidence="3" id="KW-1185">Reference proteome</keyword>
<evidence type="ECO:0000259" key="1">
    <source>
        <dbReference type="PROSITE" id="PS50987"/>
    </source>
</evidence>
<dbReference type="Gene3D" id="1.10.10.10">
    <property type="entry name" value="Winged helix-like DNA-binding domain superfamily/Winged helix DNA-binding domain"/>
    <property type="match status" value="1"/>
</dbReference>
<evidence type="ECO:0000313" key="3">
    <source>
        <dbReference type="Proteomes" id="UP000540989"/>
    </source>
</evidence>
<dbReference type="PROSITE" id="PS50987">
    <property type="entry name" value="HTH_ARSR_2"/>
    <property type="match status" value="1"/>
</dbReference>
<proteinExistence type="predicted"/>
<sequence length="142" mass="16364">MMLSSRKSAMTVLGSCASPVDIWKPFGYIKRNQMVPKRYKQRDAVFRAISDPTRREILSILRNGQQTVGQIAENFRMSRPAISKHLRLLHSAGLVSTRKRGTANLCSLDAEPLRVVDEWVQDYETFWSDSLQALKRHMEEKQ</sequence>
<dbReference type="InterPro" id="IPR036388">
    <property type="entry name" value="WH-like_DNA-bd_sf"/>
</dbReference>
<dbReference type="SMART" id="SM00418">
    <property type="entry name" value="HTH_ARSR"/>
    <property type="match status" value="1"/>
</dbReference>
<protein>
    <submittedName>
        <fullName evidence="2">DNA-binding transcriptional ArsR family regulator</fullName>
    </submittedName>
</protein>
<dbReference type="CDD" id="cd00090">
    <property type="entry name" value="HTH_ARSR"/>
    <property type="match status" value="1"/>
</dbReference>
<evidence type="ECO:0000313" key="2">
    <source>
        <dbReference type="EMBL" id="MBB5060354.1"/>
    </source>
</evidence>
<dbReference type="PANTHER" id="PTHR38600">
    <property type="entry name" value="TRANSCRIPTIONAL REGULATORY PROTEIN"/>
    <property type="match status" value="1"/>
</dbReference>
<dbReference type="GO" id="GO:0003677">
    <property type="term" value="F:DNA binding"/>
    <property type="evidence" value="ECO:0007669"/>
    <property type="project" value="UniProtKB-KW"/>
</dbReference>
<dbReference type="EMBL" id="JACHIP010000012">
    <property type="protein sequence ID" value="MBB5060354.1"/>
    <property type="molecule type" value="Genomic_DNA"/>
</dbReference>
<dbReference type="InterPro" id="IPR036390">
    <property type="entry name" value="WH_DNA-bd_sf"/>
</dbReference>
<reference evidence="2 3" key="1">
    <citation type="submission" date="2020-08" db="EMBL/GenBank/DDBJ databases">
        <title>Genomic Encyclopedia of Type Strains, Phase IV (KMG-V): Genome sequencing to study the core and pangenomes of soil and plant-associated prokaryotes.</title>
        <authorList>
            <person name="Whitman W."/>
        </authorList>
    </citation>
    <scope>NUCLEOTIDE SEQUENCE [LARGE SCALE GENOMIC DNA]</scope>
    <source>
        <strain evidence="2 3">M8UP14</strain>
    </source>
</reference>
<dbReference type="GO" id="GO:0003700">
    <property type="term" value="F:DNA-binding transcription factor activity"/>
    <property type="evidence" value="ECO:0007669"/>
    <property type="project" value="InterPro"/>
</dbReference>
<feature type="domain" description="HTH arsR-type" evidence="1">
    <location>
        <begin position="34"/>
        <end position="128"/>
    </location>
</feature>
<organism evidence="2 3">
    <name type="scientific">Granulicella aggregans</name>
    <dbReference type="NCBI Taxonomy" id="474949"/>
    <lineage>
        <taxon>Bacteria</taxon>
        <taxon>Pseudomonadati</taxon>
        <taxon>Acidobacteriota</taxon>
        <taxon>Terriglobia</taxon>
        <taxon>Terriglobales</taxon>
        <taxon>Acidobacteriaceae</taxon>
        <taxon>Granulicella</taxon>
    </lineage>
</organism>
<gene>
    <name evidence="2" type="ORF">HDF16_005090</name>
</gene>
<dbReference type="Pfam" id="PF01022">
    <property type="entry name" value="HTH_5"/>
    <property type="match status" value="1"/>
</dbReference>